<dbReference type="Gene3D" id="3.20.20.80">
    <property type="entry name" value="Glycosidases"/>
    <property type="match status" value="1"/>
</dbReference>
<sequence length="583" mass="64880">MANASVRKFLSTILIFVLVVSSLPTGEATAQENPISSTIYLDDIRQEIDGFGASGAFQQARNLMNFPEKERSEILDLLFSTTDGAGFSMVRNMVGDGGTWGNEIDGPTPTIWPEEDGGFVWTGDEDQIWLMNQAKEYGVDKFMSTVWSPPAWMKTNNSVTNGGELKEDMYQEYADYLSAYIRGYKEQHGIEIDAISLANEPNLSVGYSSSRWTGDQFKRFIADYLTPTFEEDEITAQVILGENSSFIEEPAIPVLKDPETRDGIDIVAAHAYGGDRGAYNTFPLAKKYDKRIWQTETSNLGKNDPSIDDGVYWAKLIQNQMTNAEVNAWFYWWFVAYKLDKGEPLINLDTQNNEYFVNKRLYTIGNYSRFVRPGFNRVSTSEAGSGVYVSAYKNTDTGEYVIVTVNDNDTASNLNLDFAGFNASYVTDSVTPYRTSETENLAQLTDISVKNGEFKTELPAKSVTTFVGKAQDVSSNVLKPVNQDEVTNVKLGRTLPVKFELTTAGEPITNANAELYVAEVTDGVVGPKVEVTSKGEANEGNIFRYAGNKYNYNFNTKSLSEGTYQLIIDVNGYTVETVEINLE</sequence>
<protein>
    <submittedName>
        <fullName evidence="3">PxKF domain-containing protein</fullName>
    </submittedName>
</protein>
<dbReference type="Proteomes" id="UP001145050">
    <property type="component" value="Unassembled WGS sequence"/>
</dbReference>
<evidence type="ECO:0000256" key="1">
    <source>
        <dbReference type="SAM" id="SignalP"/>
    </source>
</evidence>
<feature type="domain" description="Glycosyl hydrolase family 59 catalytic" evidence="2">
    <location>
        <begin position="49"/>
        <end position="336"/>
    </location>
</feature>
<dbReference type="Pfam" id="PF02057">
    <property type="entry name" value="Glyco_hydro_59"/>
    <property type="match status" value="1"/>
</dbReference>
<feature type="chain" id="PRO_5040958312" evidence="1">
    <location>
        <begin position="31"/>
        <end position="583"/>
    </location>
</feature>
<evidence type="ECO:0000259" key="2">
    <source>
        <dbReference type="Pfam" id="PF02057"/>
    </source>
</evidence>
<dbReference type="GO" id="GO:0004553">
    <property type="term" value="F:hydrolase activity, hydrolyzing O-glycosyl compounds"/>
    <property type="evidence" value="ECO:0007669"/>
    <property type="project" value="InterPro"/>
</dbReference>
<dbReference type="RefSeq" id="WP_272434879.1">
    <property type="nucleotide sequence ID" value="NZ_JAMQKB010000001.1"/>
</dbReference>
<dbReference type="SUPFAM" id="SSF51011">
    <property type="entry name" value="Glycosyl hydrolase domain"/>
    <property type="match status" value="1"/>
</dbReference>
<name>A0A9X3WQ78_9BACI</name>
<dbReference type="InterPro" id="IPR013780">
    <property type="entry name" value="Glyco_hydro_b"/>
</dbReference>
<dbReference type="AlphaFoldDB" id="A0A9X3WQ78"/>
<gene>
    <name evidence="3" type="ORF">NC797_01640</name>
</gene>
<dbReference type="InterPro" id="IPR039743">
    <property type="entry name" value="6GAL/EXGAL"/>
</dbReference>
<dbReference type="PANTHER" id="PTHR42767">
    <property type="entry name" value="ENDO-BETA-1,6-GALACTANASE"/>
    <property type="match status" value="1"/>
</dbReference>
<dbReference type="Gene3D" id="2.60.40.1180">
    <property type="entry name" value="Golgi alpha-mannosidase II"/>
    <property type="match status" value="1"/>
</dbReference>
<dbReference type="NCBIfam" id="NF038114">
    <property type="entry name" value="rightmost"/>
    <property type="match status" value="1"/>
</dbReference>
<keyword evidence="1" id="KW-0732">Signal</keyword>
<dbReference type="EMBL" id="JAMQKB010000001">
    <property type="protein sequence ID" value="MDC3423210.1"/>
    <property type="molecule type" value="Genomic_DNA"/>
</dbReference>
<reference evidence="3" key="1">
    <citation type="submission" date="2022-06" db="EMBL/GenBank/DDBJ databases">
        <title>Aquibacillus sp. a new bacterium isolated from soil saline samples.</title>
        <authorList>
            <person name="Galisteo C."/>
            <person name="De La Haba R."/>
            <person name="Sanchez-Porro C."/>
            <person name="Ventosa A."/>
        </authorList>
    </citation>
    <scope>NUCLEOTIDE SEQUENCE</scope>
    <source>
        <strain evidence="3">3ASR75-11</strain>
    </source>
</reference>
<comment type="caution">
    <text evidence="3">The sequence shown here is derived from an EMBL/GenBank/DDBJ whole genome shotgun (WGS) entry which is preliminary data.</text>
</comment>
<dbReference type="InterPro" id="IPR017853">
    <property type="entry name" value="GH"/>
</dbReference>
<evidence type="ECO:0000313" key="4">
    <source>
        <dbReference type="Proteomes" id="UP001145050"/>
    </source>
</evidence>
<organism evidence="3 4">
    <name type="scientific">Terrihalobacillus insolitus</name>
    <dbReference type="NCBI Taxonomy" id="2950438"/>
    <lineage>
        <taxon>Bacteria</taxon>
        <taxon>Bacillati</taxon>
        <taxon>Bacillota</taxon>
        <taxon>Bacilli</taxon>
        <taxon>Bacillales</taxon>
        <taxon>Bacillaceae</taxon>
        <taxon>Terrihalobacillus</taxon>
    </lineage>
</organism>
<dbReference type="InterPro" id="IPR049161">
    <property type="entry name" value="GH59_cat"/>
</dbReference>
<accession>A0A9X3WQ78</accession>
<keyword evidence="4" id="KW-1185">Reference proteome</keyword>
<feature type="signal peptide" evidence="1">
    <location>
        <begin position="1"/>
        <end position="30"/>
    </location>
</feature>
<dbReference type="PANTHER" id="PTHR42767:SF1">
    <property type="entry name" value="ENDO-BETA-1,6-GALACTANASE-LIKE DOMAIN-CONTAINING PROTEIN"/>
    <property type="match status" value="1"/>
</dbReference>
<dbReference type="SUPFAM" id="SSF51445">
    <property type="entry name" value="(Trans)glycosidases"/>
    <property type="match status" value="1"/>
</dbReference>
<proteinExistence type="predicted"/>
<evidence type="ECO:0000313" key="3">
    <source>
        <dbReference type="EMBL" id="MDC3423210.1"/>
    </source>
</evidence>